<evidence type="ECO:0000256" key="1">
    <source>
        <dbReference type="SAM" id="MobiDB-lite"/>
    </source>
</evidence>
<name>A0ABR4CGV7_9HELO</name>
<organism evidence="3 4">
    <name type="scientific">Oculimacula yallundae</name>
    <dbReference type="NCBI Taxonomy" id="86028"/>
    <lineage>
        <taxon>Eukaryota</taxon>
        <taxon>Fungi</taxon>
        <taxon>Dikarya</taxon>
        <taxon>Ascomycota</taxon>
        <taxon>Pezizomycotina</taxon>
        <taxon>Leotiomycetes</taxon>
        <taxon>Helotiales</taxon>
        <taxon>Ploettnerulaceae</taxon>
        <taxon>Oculimacula</taxon>
    </lineage>
</organism>
<protein>
    <recommendedName>
        <fullName evidence="2">Heterokaryon incompatibility domain-containing protein</fullName>
    </recommendedName>
</protein>
<evidence type="ECO:0000313" key="4">
    <source>
        <dbReference type="Proteomes" id="UP001595075"/>
    </source>
</evidence>
<dbReference type="PANTHER" id="PTHR33112:SF16">
    <property type="entry name" value="HETEROKARYON INCOMPATIBILITY DOMAIN-CONTAINING PROTEIN"/>
    <property type="match status" value="1"/>
</dbReference>
<gene>
    <name evidence="3" type="ORF">VTL71DRAFT_16574</name>
</gene>
<dbReference type="Pfam" id="PF06985">
    <property type="entry name" value="HET"/>
    <property type="match status" value="1"/>
</dbReference>
<sequence length="571" mass="64279">MRPSSEASIALMKSWLNTCLNSHSSCPHPSLDFLPTRLIAIPEAREERVRMWCTTGQKAEPYAALSYCWGQQGQATTTRENINSHLEKIVIESVPKTIQEAVEIARGLGIPNLWVDSLCIIQDDPMDKAVEVAQMPLVYSQATLIISAARSKDVHEGFLGDRSDIFEEHFQLPYRRLDGRLETVSLFNVETRGSEPLDSRAWALQEKFLATRLLEFGRCQTQWTCQSKAVGTLIDGYKHYVSPQYAVDGLSRAILSLLRGEEVSSSDMSGAFPYEKTFSNTPGSEGSGSEMVESVGSDSSSTSLRSFSLDWPPSKPYNIWRNLVQVYNVRELTLQSDRLPAISGLACRFAELIDDQYCAGIWKSRLPHDLLWYMFSEDNHGQHQRCQGPSWSWASAPGSLYYRNEYDHVDQDSSIQIVDSHIELVNEHNLYGAVHSGTLTVEGCLQDAAWYWEASEWQAQSGNAILQKSLVKISHDEALPVKLIDYPGTQNKQPLNPVILLPIKSNRRRRRGLVLQHISDEQYVRVGVFHTSVERIRGYGFSRKGKTEILDALDSIAAWFESGQVKTITIV</sequence>
<reference evidence="3 4" key="1">
    <citation type="journal article" date="2024" name="Commun. Biol.">
        <title>Comparative genomic analysis of thermophilic fungi reveals convergent evolutionary adaptations and gene losses.</title>
        <authorList>
            <person name="Steindorff A.S."/>
            <person name="Aguilar-Pontes M.V."/>
            <person name="Robinson A.J."/>
            <person name="Andreopoulos B."/>
            <person name="LaButti K."/>
            <person name="Kuo A."/>
            <person name="Mondo S."/>
            <person name="Riley R."/>
            <person name="Otillar R."/>
            <person name="Haridas S."/>
            <person name="Lipzen A."/>
            <person name="Grimwood J."/>
            <person name="Schmutz J."/>
            <person name="Clum A."/>
            <person name="Reid I.D."/>
            <person name="Moisan M.C."/>
            <person name="Butler G."/>
            <person name="Nguyen T.T.M."/>
            <person name="Dewar K."/>
            <person name="Conant G."/>
            <person name="Drula E."/>
            <person name="Henrissat B."/>
            <person name="Hansel C."/>
            <person name="Singer S."/>
            <person name="Hutchinson M.I."/>
            <person name="de Vries R.P."/>
            <person name="Natvig D.O."/>
            <person name="Powell A.J."/>
            <person name="Tsang A."/>
            <person name="Grigoriev I.V."/>
        </authorList>
    </citation>
    <scope>NUCLEOTIDE SEQUENCE [LARGE SCALE GENOMIC DNA]</scope>
    <source>
        <strain evidence="3 4">CBS 494.80</strain>
    </source>
</reference>
<keyword evidence="4" id="KW-1185">Reference proteome</keyword>
<feature type="domain" description="Heterokaryon incompatibility" evidence="2">
    <location>
        <begin position="62"/>
        <end position="206"/>
    </location>
</feature>
<feature type="region of interest" description="Disordered" evidence="1">
    <location>
        <begin position="277"/>
        <end position="297"/>
    </location>
</feature>
<dbReference type="EMBL" id="JAZHXI010000009">
    <property type="protein sequence ID" value="KAL2068476.1"/>
    <property type="molecule type" value="Genomic_DNA"/>
</dbReference>
<evidence type="ECO:0000313" key="3">
    <source>
        <dbReference type="EMBL" id="KAL2068476.1"/>
    </source>
</evidence>
<feature type="compositionally biased region" description="Low complexity" evidence="1">
    <location>
        <begin position="283"/>
        <end position="297"/>
    </location>
</feature>
<dbReference type="Proteomes" id="UP001595075">
    <property type="component" value="Unassembled WGS sequence"/>
</dbReference>
<evidence type="ECO:0000259" key="2">
    <source>
        <dbReference type="Pfam" id="PF06985"/>
    </source>
</evidence>
<dbReference type="PANTHER" id="PTHR33112">
    <property type="entry name" value="DOMAIN PROTEIN, PUTATIVE-RELATED"/>
    <property type="match status" value="1"/>
</dbReference>
<proteinExistence type="predicted"/>
<accession>A0ABR4CGV7</accession>
<dbReference type="InterPro" id="IPR010730">
    <property type="entry name" value="HET"/>
</dbReference>
<comment type="caution">
    <text evidence="3">The sequence shown here is derived from an EMBL/GenBank/DDBJ whole genome shotgun (WGS) entry which is preliminary data.</text>
</comment>